<dbReference type="RefSeq" id="WP_026814643.1">
    <property type="nucleotide sequence ID" value="NZ_BMWP01000030.1"/>
</dbReference>
<dbReference type="AlphaFoldDB" id="A0A918J5N5"/>
<evidence type="ECO:0000256" key="1">
    <source>
        <dbReference type="PROSITE-ProRule" id="PRU00169"/>
    </source>
</evidence>
<dbReference type="Gene3D" id="3.40.50.2300">
    <property type="match status" value="1"/>
</dbReference>
<evidence type="ECO:0000313" key="3">
    <source>
        <dbReference type="EMBL" id="GGW46790.1"/>
    </source>
</evidence>
<protein>
    <submittedName>
        <fullName evidence="3">Response regulator</fullName>
    </submittedName>
</protein>
<dbReference type="Pfam" id="PF00072">
    <property type="entry name" value="Response_reg"/>
    <property type="match status" value="1"/>
</dbReference>
<dbReference type="PROSITE" id="PS50110">
    <property type="entry name" value="RESPONSE_REGULATORY"/>
    <property type="match status" value="1"/>
</dbReference>
<gene>
    <name evidence="3" type="ORF">GCM10007383_33820</name>
</gene>
<dbReference type="InterPro" id="IPR001789">
    <property type="entry name" value="Sig_transdc_resp-reg_receiver"/>
</dbReference>
<reference evidence="3" key="1">
    <citation type="journal article" date="2014" name="Int. J. Syst. Evol. Microbiol.">
        <title>Complete genome sequence of Corynebacterium casei LMG S-19264T (=DSM 44701T), isolated from a smear-ripened cheese.</title>
        <authorList>
            <consortium name="US DOE Joint Genome Institute (JGI-PGF)"/>
            <person name="Walter F."/>
            <person name="Albersmeier A."/>
            <person name="Kalinowski J."/>
            <person name="Ruckert C."/>
        </authorList>
    </citation>
    <scope>NUCLEOTIDE SEQUENCE</scope>
    <source>
        <strain evidence="3">KCTC 12113</strain>
    </source>
</reference>
<keyword evidence="1" id="KW-0597">Phosphoprotein</keyword>
<dbReference type="InterPro" id="IPR011006">
    <property type="entry name" value="CheY-like_superfamily"/>
</dbReference>
<dbReference type="Proteomes" id="UP000634668">
    <property type="component" value="Unassembled WGS sequence"/>
</dbReference>
<dbReference type="InterPro" id="IPR052893">
    <property type="entry name" value="TCS_response_regulator"/>
</dbReference>
<organism evidence="3 4">
    <name type="scientific">Arenibacter certesii</name>
    <dbReference type="NCBI Taxonomy" id="228955"/>
    <lineage>
        <taxon>Bacteria</taxon>
        <taxon>Pseudomonadati</taxon>
        <taxon>Bacteroidota</taxon>
        <taxon>Flavobacteriia</taxon>
        <taxon>Flavobacteriales</taxon>
        <taxon>Flavobacteriaceae</taxon>
        <taxon>Arenibacter</taxon>
    </lineage>
</organism>
<keyword evidence="4" id="KW-1185">Reference proteome</keyword>
<comment type="caution">
    <text evidence="3">The sequence shown here is derived from an EMBL/GenBank/DDBJ whole genome shotgun (WGS) entry which is preliminary data.</text>
</comment>
<dbReference type="SUPFAM" id="SSF52172">
    <property type="entry name" value="CheY-like"/>
    <property type="match status" value="1"/>
</dbReference>
<evidence type="ECO:0000259" key="2">
    <source>
        <dbReference type="PROSITE" id="PS50110"/>
    </source>
</evidence>
<dbReference type="PANTHER" id="PTHR44520:SF2">
    <property type="entry name" value="RESPONSE REGULATOR RCP1"/>
    <property type="match status" value="1"/>
</dbReference>
<evidence type="ECO:0000313" key="4">
    <source>
        <dbReference type="Proteomes" id="UP000634668"/>
    </source>
</evidence>
<name>A0A918J5N5_9FLAO</name>
<dbReference type="SMART" id="SM00448">
    <property type="entry name" value="REC"/>
    <property type="match status" value="1"/>
</dbReference>
<accession>A0A918J5N5</accession>
<dbReference type="PANTHER" id="PTHR44520">
    <property type="entry name" value="RESPONSE REGULATOR RCP1-RELATED"/>
    <property type="match status" value="1"/>
</dbReference>
<feature type="domain" description="Response regulatory" evidence="2">
    <location>
        <begin position="9"/>
        <end position="134"/>
    </location>
</feature>
<proteinExistence type="predicted"/>
<dbReference type="EMBL" id="BMWP01000030">
    <property type="protein sequence ID" value="GGW46790.1"/>
    <property type="molecule type" value="Genomic_DNA"/>
</dbReference>
<reference evidence="3" key="2">
    <citation type="submission" date="2020-09" db="EMBL/GenBank/DDBJ databases">
        <authorList>
            <person name="Sun Q."/>
            <person name="Kim S."/>
        </authorList>
    </citation>
    <scope>NUCLEOTIDE SEQUENCE</scope>
    <source>
        <strain evidence="3">KCTC 12113</strain>
    </source>
</reference>
<dbReference type="GO" id="GO:0000160">
    <property type="term" value="P:phosphorelay signal transduction system"/>
    <property type="evidence" value="ECO:0007669"/>
    <property type="project" value="InterPro"/>
</dbReference>
<feature type="modified residue" description="4-aspartylphosphate" evidence="1">
    <location>
        <position position="65"/>
    </location>
</feature>
<sequence>MKDNLFFDHIILIDDDSIINHVHELLVKRHIAAKNITSYLNPLNAIIAIQNLLQQENLKILVFLDLNMPEITGFEFLDKVAELENNTKVFDIIIVSSSIDSNDISRGENHPLVRTYIAKPITSNKLKELKENYLQLEVQY</sequence>